<gene>
    <name evidence="8" type="ORF">GCM10022254_01230</name>
</gene>
<proteinExistence type="predicted"/>
<feature type="region of interest" description="Disordered" evidence="6">
    <location>
        <begin position="1"/>
        <end position="43"/>
    </location>
</feature>
<name>A0ABP8BRC5_9ACTN</name>
<comment type="caution">
    <text evidence="8">The sequence shown here is derived from an EMBL/GenBank/DDBJ whole genome shotgun (WGS) entry which is preliminary data.</text>
</comment>
<dbReference type="InterPro" id="IPR050736">
    <property type="entry name" value="Sensor_HK_Regulatory"/>
</dbReference>
<dbReference type="InterPro" id="IPR036890">
    <property type="entry name" value="HATPase_C_sf"/>
</dbReference>
<protein>
    <recommendedName>
        <fullName evidence="2">histidine kinase</fullName>
        <ecNumber evidence="2">2.7.13.3</ecNumber>
    </recommendedName>
</protein>
<dbReference type="Pfam" id="PF02518">
    <property type="entry name" value="HATPase_c"/>
    <property type="match status" value="1"/>
</dbReference>
<keyword evidence="9" id="KW-1185">Reference proteome</keyword>
<organism evidence="8 9">
    <name type="scientific">Actinomadura meridiana</name>
    <dbReference type="NCBI Taxonomy" id="559626"/>
    <lineage>
        <taxon>Bacteria</taxon>
        <taxon>Bacillati</taxon>
        <taxon>Actinomycetota</taxon>
        <taxon>Actinomycetes</taxon>
        <taxon>Streptosporangiales</taxon>
        <taxon>Thermomonosporaceae</taxon>
        <taxon>Actinomadura</taxon>
    </lineage>
</organism>
<dbReference type="PRINTS" id="PR00344">
    <property type="entry name" value="BCTRLSENSOR"/>
</dbReference>
<feature type="compositionally biased region" description="Gly residues" evidence="6">
    <location>
        <begin position="31"/>
        <end position="40"/>
    </location>
</feature>
<dbReference type="SMART" id="SM00387">
    <property type="entry name" value="HATPase_c"/>
    <property type="match status" value="1"/>
</dbReference>
<reference evidence="9" key="1">
    <citation type="journal article" date="2019" name="Int. J. Syst. Evol. Microbiol.">
        <title>The Global Catalogue of Microorganisms (GCM) 10K type strain sequencing project: providing services to taxonomists for standard genome sequencing and annotation.</title>
        <authorList>
            <consortium name="The Broad Institute Genomics Platform"/>
            <consortium name="The Broad Institute Genome Sequencing Center for Infectious Disease"/>
            <person name="Wu L."/>
            <person name="Ma J."/>
        </authorList>
    </citation>
    <scope>NUCLEOTIDE SEQUENCE [LARGE SCALE GENOMIC DNA]</scope>
    <source>
        <strain evidence="9">JCM 17440</strain>
    </source>
</reference>
<dbReference type="PROSITE" id="PS50109">
    <property type="entry name" value="HIS_KIN"/>
    <property type="match status" value="1"/>
</dbReference>
<dbReference type="SUPFAM" id="SSF55874">
    <property type="entry name" value="ATPase domain of HSP90 chaperone/DNA topoisomerase II/histidine kinase"/>
    <property type="match status" value="1"/>
</dbReference>
<dbReference type="EC" id="2.7.13.3" evidence="2"/>
<evidence type="ECO:0000256" key="5">
    <source>
        <dbReference type="ARBA" id="ARBA00023012"/>
    </source>
</evidence>
<dbReference type="Proteomes" id="UP001501710">
    <property type="component" value="Unassembled WGS sequence"/>
</dbReference>
<sequence length="120" mass="12075">MTNAVRATAPGGTVTLGAHRPDEPGRAGAPGRAGGPGRGGTSITVTDTGHGIAADDLPKVFDRFWRADSARGRDTGGRGLGLAIAREIVLAHGGTLTAESTPGTGSTFTIWLPASDWAAE</sequence>
<keyword evidence="5" id="KW-0902">Two-component regulatory system</keyword>
<dbReference type="InterPro" id="IPR004358">
    <property type="entry name" value="Sig_transdc_His_kin-like_C"/>
</dbReference>
<evidence type="ECO:0000256" key="3">
    <source>
        <dbReference type="ARBA" id="ARBA00022679"/>
    </source>
</evidence>
<dbReference type="PANTHER" id="PTHR43711:SF1">
    <property type="entry name" value="HISTIDINE KINASE 1"/>
    <property type="match status" value="1"/>
</dbReference>
<evidence type="ECO:0000313" key="9">
    <source>
        <dbReference type="Proteomes" id="UP001501710"/>
    </source>
</evidence>
<dbReference type="InterPro" id="IPR003594">
    <property type="entry name" value="HATPase_dom"/>
</dbReference>
<keyword evidence="3" id="KW-0808">Transferase</keyword>
<evidence type="ECO:0000256" key="4">
    <source>
        <dbReference type="ARBA" id="ARBA00022777"/>
    </source>
</evidence>
<dbReference type="Gene3D" id="3.30.565.10">
    <property type="entry name" value="Histidine kinase-like ATPase, C-terminal domain"/>
    <property type="match status" value="1"/>
</dbReference>
<accession>A0ABP8BRC5</accession>
<dbReference type="InterPro" id="IPR005467">
    <property type="entry name" value="His_kinase_dom"/>
</dbReference>
<evidence type="ECO:0000256" key="2">
    <source>
        <dbReference type="ARBA" id="ARBA00012438"/>
    </source>
</evidence>
<dbReference type="PANTHER" id="PTHR43711">
    <property type="entry name" value="TWO-COMPONENT HISTIDINE KINASE"/>
    <property type="match status" value="1"/>
</dbReference>
<evidence type="ECO:0000313" key="8">
    <source>
        <dbReference type="EMBL" id="GAA4223643.1"/>
    </source>
</evidence>
<evidence type="ECO:0000259" key="7">
    <source>
        <dbReference type="PROSITE" id="PS50109"/>
    </source>
</evidence>
<dbReference type="EMBL" id="BAABAS010000001">
    <property type="protein sequence ID" value="GAA4223643.1"/>
    <property type="molecule type" value="Genomic_DNA"/>
</dbReference>
<comment type="catalytic activity">
    <reaction evidence="1">
        <text>ATP + protein L-histidine = ADP + protein N-phospho-L-histidine.</text>
        <dbReference type="EC" id="2.7.13.3"/>
    </reaction>
</comment>
<dbReference type="CDD" id="cd00075">
    <property type="entry name" value="HATPase"/>
    <property type="match status" value="1"/>
</dbReference>
<evidence type="ECO:0000256" key="1">
    <source>
        <dbReference type="ARBA" id="ARBA00000085"/>
    </source>
</evidence>
<feature type="domain" description="Histidine kinase" evidence="7">
    <location>
        <begin position="1"/>
        <end position="116"/>
    </location>
</feature>
<keyword evidence="4" id="KW-0418">Kinase</keyword>
<evidence type="ECO:0000256" key="6">
    <source>
        <dbReference type="SAM" id="MobiDB-lite"/>
    </source>
</evidence>